<dbReference type="GO" id="GO:0030318">
    <property type="term" value="P:melanocyte differentiation"/>
    <property type="evidence" value="ECO:0007669"/>
    <property type="project" value="TreeGrafter"/>
</dbReference>
<dbReference type="CTD" id="55686"/>
<evidence type="ECO:0000313" key="2">
    <source>
        <dbReference type="RefSeq" id="XP_030065339.1"/>
    </source>
</evidence>
<sequence length="197" mass="22746">MGLTECLCTAFCCWRGRCCAEPLPEKTPLVSNNDPYPSYVLGGATACDDEWNLWNSPGDLSHTEADDDRELHNLLVAQNQLHKDTEEWAKINCEICAIRQIRKAVKMQWKQILEDLGFQKEVNSLLTVTKLSTISDFQNRRRAQEMLVKLAEETDIFPDDWGLPERYLFVLDRLFDLDAVEDFIKTASKKYPKKQTK</sequence>
<proteinExistence type="predicted"/>
<evidence type="ECO:0000313" key="1">
    <source>
        <dbReference type="Proteomes" id="UP000515156"/>
    </source>
</evidence>
<dbReference type="Pfam" id="PF15812">
    <property type="entry name" value="MREG"/>
    <property type="match status" value="1"/>
</dbReference>
<reference evidence="2" key="1">
    <citation type="submission" date="2025-08" db="UniProtKB">
        <authorList>
            <consortium name="RefSeq"/>
        </authorList>
    </citation>
    <scope>IDENTIFICATION</scope>
</reference>
<dbReference type="KEGG" id="muo:115474141"/>
<organism evidence="1 2">
    <name type="scientific">Microcaecilia unicolor</name>
    <dbReference type="NCBI Taxonomy" id="1415580"/>
    <lineage>
        <taxon>Eukaryota</taxon>
        <taxon>Metazoa</taxon>
        <taxon>Chordata</taxon>
        <taxon>Craniata</taxon>
        <taxon>Vertebrata</taxon>
        <taxon>Euteleostomi</taxon>
        <taxon>Amphibia</taxon>
        <taxon>Gymnophiona</taxon>
        <taxon>Siphonopidae</taxon>
        <taxon>Microcaecilia</taxon>
    </lineage>
</organism>
<dbReference type="PANTHER" id="PTHR34340:SF3">
    <property type="entry name" value="MELANOREGULIN"/>
    <property type="match status" value="1"/>
</dbReference>
<name>A0A6P7YQF4_9AMPH</name>
<dbReference type="Proteomes" id="UP000515156">
    <property type="component" value="Chromosome 7"/>
</dbReference>
<dbReference type="GO" id="GO:0032402">
    <property type="term" value="P:melanosome transport"/>
    <property type="evidence" value="ECO:0007669"/>
    <property type="project" value="InterPro"/>
</dbReference>
<dbReference type="GO" id="GO:0042470">
    <property type="term" value="C:melanosome"/>
    <property type="evidence" value="ECO:0007669"/>
    <property type="project" value="InterPro"/>
</dbReference>
<dbReference type="PANTHER" id="PTHR34340">
    <property type="entry name" value="MELANOREGULIN"/>
    <property type="match status" value="1"/>
</dbReference>
<dbReference type="InterPro" id="IPR031638">
    <property type="entry name" value="Melanoregulin"/>
</dbReference>
<accession>A0A6P7YQF4</accession>
<dbReference type="FunCoup" id="A0A6P7YQF4">
    <property type="interactions" value="236"/>
</dbReference>
<keyword evidence="1" id="KW-1185">Reference proteome</keyword>
<dbReference type="GeneID" id="115474141"/>
<protein>
    <submittedName>
        <fullName evidence="2">Melanoregulin</fullName>
    </submittedName>
</protein>
<dbReference type="RefSeq" id="XP_030065339.1">
    <property type="nucleotide sequence ID" value="XM_030209479.1"/>
</dbReference>
<dbReference type="InParanoid" id="A0A6P7YQF4"/>
<dbReference type="OrthoDB" id="10015106at2759"/>
<dbReference type="AlphaFoldDB" id="A0A6P7YQF4"/>
<gene>
    <name evidence="2" type="primary">MREG</name>
</gene>